<dbReference type="AlphaFoldDB" id="A0A4U8TGP8"/>
<dbReference type="InterPro" id="IPR029063">
    <property type="entry name" value="SAM-dependent_MTases_sf"/>
</dbReference>
<dbReference type="Gene3D" id="3.40.50.150">
    <property type="entry name" value="Vaccinia Virus protein VP39"/>
    <property type="match status" value="1"/>
</dbReference>
<dbReference type="GO" id="GO:0009007">
    <property type="term" value="F:site-specific DNA-methyltransferase (adenine-specific) activity"/>
    <property type="evidence" value="ECO:0007669"/>
    <property type="project" value="UniProtKB-EC"/>
</dbReference>
<protein>
    <recommendedName>
        <fullName evidence="2">site-specific DNA-methyltransferase (adenine-specific)</fullName>
        <ecNumber evidence="2">2.1.1.72</ecNumber>
    </recommendedName>
</protein>
<dbReference type="InterPro" id="IPR022749">
    <property type="entry name" value="D12N6_MeTrfase_N"/>
</dbReference>
<evidence type="ECO:0000313" key="11">
    <source>
        <dbReference type="Proteomes" id="UP000029861"/>
    </source>
</evidence>
<dbReference type="InterPro" id="IPR051537">
    <property type="entry name" value="DNA_Adenine_Mtase"/>
</dbReference>
<dbReference type="SUPFAM" id="SSF53335">
    <property type="entry name" value="S-adenosyl-L-methionine-dependent methyltransferases"/>
    <property type="match status" value="1"/>
</dbReference>
<dbReference type="EMBL" id="JRPK02000003">
    <property type="protein sequence ID" value="TLD99371.1"/>
    <property type="molecule type" value="Genomic_DNA"/>
</dbReference>
<dbReference type="GO" id="GO:0003677">
    <property type="term" value="F:DNA binding"/>
    <property type="evidence" value="ECO:0007669"/>
    <property type="project" value="InterPro"/>
</dbReference>
<dbReference type="STRING" id="50960.LS81_00590"/>
<name>A0A4U8TGP8_9HELI</name>
<reference evidence="10 11" key="1">
    <citation type="journal article" date="2014" name="Genome Announc.">
        <title>Draft genome sequences of eight enterohepatic helicobacter species isolated from both laboratory and wild rodents.</title>
        <authorList>
            <person name="Sheh A."/>
            <person name="Shen Z."/>
            <person name="Fox J.G."/>
        </authorList>
    </citation>
    <scope>NUCLEOTIDE SEQUENCE [LARGE SCALE GENOMIC DNA]</scope>
    <source>
        <strain evidence="10 11">ATCC 49310</strain>
    </source>
</reference>
<evidence type="ECO:0000256" key="7">
    <source>
        <dbReference type="ARBA" id="ARBA00047942"/>
    </source>
</evidence>
<comment type="caution">
    <text evidence="10">The sequence shown here is derived from an EMBL/GenBank/DDBJ whole genome shotgun (WGS) entry which is preliminary data.</text>
</comment>
<evidence type="ECO:0000256" key="4">
    <source>
        <dbReference type="ARBA" id="ARBA00022679"/>
    </source>
</evidence>
<dbReference type="GO" id="GO:0009307">
    <property type="term" value="P:DNA restriction-modification system"/>
    <property type="evidence" value="ECO:0007669"/>
    <property type="project" value="UniProtKB-KW"/>
</dbReference>
<evidence type="ECO:0000256" key="5">
    <source>
        <dbReference type="ARBA" id="ARBA00022691"/>
    </source>
</evidence>
<evidence type="ECO:0000256" key="6">
    <source>
        <dbReference type="ARBA" id="ARBA00022747"/>
    </source>
</evidence>
<evidence type="ECO:0000259" key="8">
    <source>
        <dbReference type="Pfam" id="PF02384"/>
    </source>
</evidence>
<dbReference type="PROSITE" id="PS00092">
    <property type="entry name" value="N6_MTASE"/>
    <property type="match status" value="1"/>
</dbReference>
<comment type="similarity">
    <text evidence="1">Belongs to the N(4)/N(6)-methyltransferase family.</text>
</comment>
<keyword evidence="3 10" id="KW-0489">Methyltransferase</keyword>
<evidence type="ECO:0000256" key="2">
    <source>
        <dbReference type="ARBA" id="ARBA00011900"/>
    </source>
</evidence>
<dbReference type="Proteomes" id="UP000029861">
    <property type="component" value="Unassembled WGS sequence"/>
</dbReference>
<evidence type="ECO:0000256" key="3">
    <source>
        <dbReference type="ARBA" id="ARBA00022603"/>
    </source>
</evidence>
<dbReference type="EC" id="2.1.1.72" evidence="2"/>
<dbReference type="GO" id="GO:0008170">
    <property type="term" value="F:N-methyltransferase activity"/>
    <property type="evidence" value="ECO:0007669"/>
    <property type="project" value="InterPro"/>
</dbReference>
<keyword evidence="4 10" id="KW-0808">Transferase</keyword>
<evidence type="ECO:0000256" key="1">
    <source>
        <dbReference type="ARBA" id="ARBA00006594"/>
    </source>
</evidence>
<feature type="domain" description="DNA methylase adenine-specific" evidence="8">
    <location>
        <begin position="174"/>
        <end position="476"/>
    </location>
</feature>
<sequence length="637" mass="73282">MKAQEFQPIVNFIWSVADDLLRDVYVKGKYRDVILPMTILRRIDVILDPTKQKVLKTYNTYKGTIQNFDDILGRSNRGSNLGFHNHSNFTLQTLLNDPQNIRINFENYLDGFSENIKDIIAKFKFKNQLDTLDEANILYGVIERFCSPKVNFSIDPVLDSAGNVIHTGLSNLGMGYIFEELIRRFNEENNEEAGEHFTPREIIELMTHLVFLPIKDKIQKGAFLIYDNACGSGGMLTESKDFITDPQGLIQSQASIYLYGQEINPETYAICKADMLIKGEDPDNIKYGSTLSDDKLGDLKFDFMLTNPPYGKSWEKDQKELGIDSKKTCKDLRFQVGITSKSDGQMMFLLNMLSKMKTLDKSPLGSRIASVHNGSSLFNSDSGMVAIRKHIIENDYLESIVALPTNMFYNTGIPTFIWIITNNKPEHKKGKVQLINATTSKYFSKMKKSLGSKQNEMTKEHIEKITDLFLDFRENEDCKILDNSDFGYTKILIEKPRSTESLKEDSKFNTLKDKDKILQKLQELESSPKDFDDRAEFFSYLGVKLKKSEENLLLDSDKTNNTEKIPLKVDIQNYYDTEVKPYVPNSWIDWESASVGYEILFNKYFYTYTPPRSLQEIDSELKELEQEVQELLSEIIQ</sequence>
<dbReference type="RefSeq" id="WP_104742166.1">
    <property type="nucleotide sequence ID" value="NZ_FZNF01000010.1"/>
</dbReference>
<dbReference type="PANTHER" id="PTHR42933">
    <property type="entry name" value="SLR6095 PROTEIN"/>
    <property type="match status" value="1"/>
</dbReference>
<evidence type="ECO:0000313" key="10">
    <source>
        <dbReference type="EMBL" id="TLD99371.1"/>
    </source>
</evidence>
<dbReference type="Pfam" id="PF02384">
    <property type="entry name" value="N6_Mtase"/>
    <property type="match status" value="1"/>
</dbReference>
<dbReference type="InterPro" id="IPR003356">
    <property type="entry name" value="DNA_methylase_A-5"/>
</dbReference>
<dbReference type="PANTHER" id="PTHR42933:SF3">
    <property type="entry name" value="TYPE I RESTRICTION ENZYME MJAVIII METHYLASE SUBUNIT"/>
    <property type="match status" value="1"/>
</dbReference>
<comment type="catalytic activity">
    <reaction evidence="7">
        <text>a 2'-deoxyadenosine in DNA + S-adenosyl-L-methionine = an N(6)-methyl-2'-deoxyadenosine in DNA + S-adenosyl-L-homocysteine + H(+)</text>
        <dbReference type="Rhea" id="RHEA:15197"/>
        <dbReference type="Rhea" id="RHEA-COMP:12418"/>
        <dbReference type="Rhea" id="RHEA-COMP:12419"/>
        <dbReference type="ChEBI" id="CHEBI:15378"/>
        <dbReference type="ChEBI" id="CHEBI:57856"/>
        <dbReference type="ChEBI" id="CHEBI:59789"/>
        <dbReference type="ChEBI" id="CHEBI:90615"/>
        <dbReference type="ChEBI" id="CHEBI:90616"/>
        <dbReference type="EC" id="2.1.1.72"/>
    </reaction>
</comment>
<dbReference type="GO" id="GO:0032259">
    <property type="term" value="P:methylation"/>
    <property type="evidence" value="ECO:0007669"/>
    <property type="project" value="UniProtKB-KW"/>
</dbReference>
<keyword evidence="5" id="KW-0949">S-adenosyl-L-methionine</keyword>
<proteinExistence type="inferred from homology"/>
<gene>
    <name evidence="10" type="ORF">LS80_001630</name>
</gene>
<organism evidence="10 11">
    <name type="scientific">Helicobacter trogontum</name>
    <dbReference type="NCBI Taxonomy" id="50960"/>
    <lineage>
        <taxon>Bacteria</taxon>
        <taxon>Pseudomonadati</taxon>
        <taxon>Campylobacterota</taxon>
        <taxon>Epsilonproteobacteria</taxon>
        <taxon>Campylobacterales</taxon>
        <taxon>Helicobacteraceae</taxon>
        <taxon>Helicobacter</taxon>
    </lineage>
</organism>
<dbReference type="Pfam" id="PF12161">
    <property type="entry name" value="HsdM_N"/>
    <property type="match status" value="1"/>
</dbReference>
<keyword evidence="6" id="KW-0680">Restriction system</keyword>
<evidence type="ECO:0000259" key="9">
    <source>
        <dbReference type="Pfam" id="PF12161"/>
    </source>
</evidence>
<dbReference type="PRINTS" id="PR00507">
    <property type="entry name" value="N12N6MTFRASE"/>
</dbReference>
<dbReference type="InterPro" id="IPR002052">
    <property type="entry name" value="DNA_methylase_N6_adenine_CS"/>
</dbReference>
<feature type="domain" description="N6 adenine-specific DNA methyltransferase N-terminal" evidence="9">
    <location>
        <begin position="10"/>
        <end position="145"/>
    </location>
</feature>
<accession>A0A4U8TGP8</accession>